<keyword evidence="2" id="KW-0812">Transmembrane</keyword>
<evidence type="ECO:0000313" key="4">
    <source>
        <dbReference type="Proteomes" id="UP000823749"/>
    </source>
</evidence>
<proteinExistence type="predicted"/>
<evidence type="ECO:0000313" key="3">
    <source>
        <dbReference type="EMBL" id="KAG5532704.1"/>
    </source>
</evidence>
<keyword evidence="4" id="KW-1185">Reference proteome</keyword>
<name>A0AAV6IZA5_9ERIC</name>
<dbReference type="EMBL" id="JACTNZ010000009">
    <property type="protein sequence ID" value="KAG5532704.1"/>
    <property type="molecule type" value="Genomic_DNA"/>
</dbReference>
<accession>A0AAV6IZA5</accession>
<sequence length="199" mass="22337">MGNTESYESNAAGSSEEDSARRCRENMATAVGAVMAMAAVAAAGWAVTKLLSSAIAAAGWVVTKLLSSSASKEVEKTNDKGKSMVAVGTSSGYRIPRNRFEDSPYDYFPDEKTNERQKMMVTESYQIPSNEFEDSHSDSEDEETDEELQYPYVLEASRWDYQISGEKICWRFPGYGKLKMNTDDRRPFPKMVLVFFVFF</sequence>
<feature type="compositionally biased region" description="Polar residues" evidence="1">
    <location>
        <begin position="1"/>
        <end position="13"/>
    </location>
</feature>
<feature type="transmembrane region" description="Helical" evidence="2">
    <location>
        <begin position="27"/>
        <end position="47"/>
    </location>
</feature>
<dbReference type="AlphaFoldDB" id="A0AAV6IZA5"/>
<comment type="caution">
    <text evidence="3">The sequence shown here is derived from an EMBL/GenBank/DDBJ whole genome shotgun (WGS) entry which is preliminary data.</text>
</comment>
<keyword evidence="2" id="KW-1133">Transmembrane helix</keyword>
<evidence type="ECO:0000256" key="2">
    <source>
        <dbReference type="SAM" id="Phobius"/>
    </source>
</evidence>
<evidence type="ECO:0008006" key="5">
    <source>
        <dbReference type="Google" id="ProtNLM"/>
    </source>
</evidence>
<organism evidence="3 4">
    <name type="scientific">Rhododendron griersonianum</name>
    <dbReference type="NCBI Taxonomy" id="479676"/>
    <lineage>
        <taxon>Eukaryota</taxon>
        <taxon>Viridiplantae</taxon>
        <taxon>Streptophyta</taxon>
        <taxon>Embryophyta</taxon>
        <taxon>Tracheophyta</taxon>
        <taxon>Spermatophyta</taxon>
        <taxon>Magnoliopsida</taxon>
        <taxon>eudicotyledons</taxon>
        <taxon>Gunneridae</taxon>
        <taxon>Pentapetalae</taxon>
        <taxon>asterids</taxon>
        <taxon>Ericales</taxon>
        <taxon>Ericaceae</taxon>
        <taxon>Ericoideae</taxon>
        <taxon>Rhodoreae</taxon>
        <taxon>Rhododendron</taxon>
    </lineage>
</organism>
<dbReference type="Proteomes" id="UP000823749">
    <property type="component" value="Chromosome 9"/>
</dbReference>
<keyword evidence="2" id="KW-0472">Membrane</keyword>
<feature type="region of interest" description="Disordered" evidence="1">
    <location>
        <begin position="1"/>
        <end position="21"/>
    </location>
</feature>
<evidence type="ECO:0000256" key="1">
    <source>
        <dbReference type="SAM" id="MobiDB-lite"/>
    </source>
</evidence>
<gene>
    <name evidence="3" type="ORF">RHGRI_027113</name>
</gene>
<protein>
    <recommendedName>
        <fullName evidence="5">Transmembrane protein</fullName>
    </recommendedName>
</protein>
<reference evidence="3" key="1">
    <citation type="submission" date="2020-08" db="EMBL/GenBank/DDBJ databases">
        <title>Plant Genome Project.</title>
        <authorList>
            <person name="Zhang R.-G."/>
        </authorList>
    </citation>
    <scope>NUCLEOTIDE SEQUENCE</scope>
    <source>
        <strain evidence="3">WSP0</strain>
        <tissue evidence="3">Leaf</tissue>
    </source>
</reference>